<feature type="chain" id="PRO_5030106355" description="Transporter" evidence="1">
    <location>
        <begin position="28"/>
        <end position="319"/>
    </location>
</feature>
<dbReference type="Proteomes" id="UP000315995">
    <property type="component" value="Chromosome"/>
</dbReference>
<accession>A0A5B8Y409</accession>
<keyword evidence="3" id="KW-1185">Reference proteome</keyword>
<dbReference type="RefSeq" id="WP_141197638.1">
    <property type="nucleotide sequence ID" value="NZ_CP041186.1"/>
</dbReference>
<evidence type="ECO:0000313" key="3">
    <source>
        <dbReference type="Proteomes" id="UP000315995"/>
    </source>
</evidence>
<gene>
    <name evidence="2" type="ORF">FIV42_10515</name>
</gene>
<dbReference type="EMBL" id="CP041186">
    <property type="protein sequence ID" value="QDG51153.1"/>
    <property type="molecule type" value="Genomic_DNA"/>
</dbReference>
<proteinExistence type="predicted"/>
<evidence type="ECO:0000313" key="2">
    <source>
        <dbReference type="EMBL" id="QDG51153.1"/>
    </source>
</evidence>
<organism evidence="2 3">
    <name type="scientific">Persicimonas caeni</name>
    <dbReference type="NCBI Taxonomy" id="2292766"/>
    <lineage>
        <taxon>Bacteria</taxon>
        <taxon>Deltaproteobacteria</taxon>
        <taxon>Bradymonadales</taxon>
        <taxon>Bradymonadaceae</taxon>
        <taxon>Persicimonas</taxon>
    </lineage>
</organism>
<dbReference type="OrthoDB" id="10019126at2"/>
<dbReference type="AlphaFoldDB" id="A0A4Y6PSE5"/>
<evidence type="ECO:0008006" key="4">
    <source>
        <dbReference type="Google" id="ProtNLM"/>
    </source>
</evidence>
<protein>
    <recommendedName>
        <fullName evidence="4">Transporter</fullName>
    </recommendedName>
</protein>
<sequence length="319" mass="34624">MKLSLKVSMALLIATLCTMLLPRMAMSAVRAGTESGDTFAVVCSVANTDPMLVKLKKGQKVDPKAVREWMNDCGESGSNGHYPSTVPGSHLYVPVDSYTFVVWFEQNRQVVDPSEVNWEKAHYKVEGGQSADLRSFPVRRHPLILVPLASIEAHHAQEIQFNIVRDPEGSGEPQDFTRTSFYFKNKRSIEGYRALGEESFFWIPAGLISTNFDTGDNGLIFSAAPVSLAFGMKWNFERVAAFNYLGASVTGGWNIVELQSGDQGDLAADRISIGLLGDVSGWFYVGGSYLVDLGDGESPGVVATVGVGPNLLEFLGAGE</sequence>
<evidence type="ECO:0000256" key="1">
    <source>
        <dbReference type="SAM" id="SignalP"/>
    </source>
</evidence>
<feature type="signal peptide" evidence="1">
    <location>
        <begin position="1"/>
        <end position="27"/>
    </location>
</feature>
<name>A0A4Y6PSE5_PERCE</name>
<reference evidence="2 3" key="1">
    <citation type="submission" date="2019-06" db="EMBL/GenBank/DDBJ databases">
        <title>Persicimonas caeni gen. nov., sp. nov., a predatory bacterium isolated from solar saltern.</title>
        <authorList>
            <person name="Wang S."/>
        </authorList>
    </citation>
    <scope>NUCLEOTIDE SEQUENCE [LARGE SCALE GENOMIC DNA]</scope>
    <source>
        <strain evidence="2 3">YN101</strain>
    </source>
</reference>
<accession>A0A4Y6PSE5</accession>
<keyword evidence="1" id="KW-0732">Signal</keyword>